<dbReference type="AlphaFoldDB" id="A0A392V270"/>
<evidence type="ECO:0000313" key="1">
    <source>
        <dbReference type="EMBL" id="MCI82356.1"/>
    </source>
</evidence>
<name>A0A392V270_9FABA</name>
<organism evidence="1 2">
    <name type="scientific">Trifolium medium</name>
    <dbReference type="NCBI Taxonomy" id="97028"/>
    <lineage>
        <taxon>Eukaryota</taxon>
        <taxon>Viridiplantae</taxon>
        <taxon>Streptophyta</taxon>
        <taxon>Embryophyta</taxon>
        <taxon>Tracheophyta</taxon>
        <taxon>Spermatophyta</taxon>
        <taxon>Magnoliopsida</taxon>
        <taxon>eudicotyledons</taxon>
        <taxon>Gunneridae</taxon>
        <taxon>Pentapetalae</taxon>
        <taxon>rosids</taxon>
        <taxon>fabids</taxon>
        <taxon>Fabales</taxon>
        <taxon>Fabaceae</taxon>
        <taxon>Papilionoideae</taxon>
        <taxon>50 kb inversion clade</taxon>
        <taxon>NPAAA clade</taxon>
        <taxon>Hologalegina</taxon>
        <taxon>IRL clade</taxon>
        <taxon>Trifolieae</taxon>
        <taxon>Trifolium</taxon>
    </lineage>
</organism>
<comment type="caution">
    <text evidence="1">The sequence shown here is derived from an EMBL/GenBank/DDBJ whole genome shotgun (WGS) entry which is preliminary data.</text>
</comment>
<accession>A0A392V270</accession>
<evidence type="ECO:0000313" key="2">
    <source>
        <dbReference type="Proteomes" id="UP000265520"/>
    </source>
</evidence>
<dbReference type="Proteomes" id="UP000265520">
    <property type="component" value="Unassembled WGS sequence"/>
</dbReference>
<keyword evidence="2" id="KW-1185">Reference proteome</keyword>
<proteinExistence type="predicted"/>
<dbReference type="EMBL" id="LXQA011041385">
    <property type="protein sequence ID" value="MCI82356.1"/>
    <property type="molecule type" value="Genomic_DNA"/>
</dbReference>
<feature type="non-terminal residue" evidence="1">
    <location>
        <position position="39"/>
    </location>
</feature>
<protein>
    <submittedName>
        <fullName evidence="1">Uncharacterized protein</fullName>
    </submittedName>
</protein>
<reference evidence="1 2" key="1">
    <citation type="journal article" date="2018" name="Front. Plant Sci.">
        <title>Red Clover (Trifolium pratense) and Zigzag Clover (T. medium) - A Picture of Genomic Similarities and Differences.</title>
        <authorList>
            <person name="Dluhosova J."/>
            <person name="Istvanek J."/>
            <person name="Nedelnik J."/>
            <person name="Repkova J."/>
        </authorList>
    </citation>
    <scope>NUCLEOTIDE SEQUENCE [LARGE SCALE GENOMIC DNA]</scope>
    <source>
        <strain evidence="2">cv. 10/8</strain>
        <tissue evidence="1">Leaf</tissue>
    </source>
</reference>
<sequence>MTPRRYHLESTEEDYCRAKGVSGCGTRDFHGCGSRRHPA</sequence>